<dbReference type="Proteomes" id="UP000191144">
    <property type="component" value="Chromosome D"/>
</dbReference>
<dbReference type="OrthoDB" id="3249161at2759"/>
<keyword evidence="21" id="KW-1185">Reference proteome</keyword>
<dbReference type="InterPro" id="IPR006164">
    <property type="entry name" value="DNA_bd_Ku70/Ku80"/>
</dbReference>
<evidence type="ECO:0000313" key="21">
    <source>
        <dbReference type="Proteomes" id="UP000191144"/>
    </source>
</evidence>
<keyword evidence="8" id="KW-0227">DNA damage</keyword>
<evidence type="ECO:0000256" key="18">
    <source>
        <dbReference type="PIRSR" id="PIRSR003033-1"/>
    </source>
</evidence>
<evidence type="ECO:0000256" key="7">
    <source>
        <dbReference type="ARBA" id="ARBA00022741"/>
    </source>
</evidence>
<dbReference type="InterPro" id="IPR027388">
    <property type="entry name" value="Ku70_bridge/pillars_dom_sf"/>
</dbReference>
<evidence type="ECO:0000256" key="1">
    <source>
        <dbReference type="ARBA" id="ARBA00004123"/>
    </source>
</evidence>
<keyword evidence="12" id="KW-0779">Telomere</keyword>
<dbReference type="EC" id="3.6.4.12" evidence="4"/>
<dbReference type="Pfam" id="PF02735">
    <property type="entry name" value="Ku"/>
    <property type="match status" value="1"/>
</dbReference>
<dbReference type="PIRSF" id="PIRSF003033">
    <property type="entry name" value="Ku70"/>
    <property type="match status" value="1"/>
</dbReference>
<keyword evidence="16" id="KW-0539">Nucleus</keyword>
<keyword evidence="9" id="KW-0378">Hydrolase</keyword>
<keyword evidence="13" id="KW-0238">DNA-binding</keyword>
<dbReference type="GO" id="GO:0042162">
    <property type="term" value="F:telomeric DNA binding"/>
    <property type="evidence" value="ECO:0007669"/>
    <property type="project" value="InterPro"/>
</dbReference>
<keyword evidence="11" id="KW-0067">ATP-binding</keyword>
<dbReference type="InterPro" id="IPR005160">
    <property type="entry name" value="Ku_C"/>
</dbReference>
<dbReference type="PANTHER" id="PTHR12604">
    <property type="entry name" value="KU AUTOANTIGEN DNA HELICASE"/>
    <property type="match status" value="1"/>
</dbReference>
<dbReference type="Gene3D" id="1.10.1600.10">
    <property type="match status" value="1"/>
</dbReference>
<dbReference type="AlphaFoldDB" id="A0A1G4J8L5"/>
<dbReference type="EMBL" id="LT598482">
    <property type="protein sequence ID" value="SCU86272.1"/>
    <property type="molecule type" value="Genomic_DNA"/>
</dbReference>
<evidence type="ECO:0000256" key="2">
    <source>
        <dbReference type="ARBA" id="ARBA00004574"/>
    </source>
</evidence>
<dbReference type="CDD" id="cd00788">
    <property type="entry name" value="KU70"/>
    <property type="match status" value="1"/>
</dbReference>
<dbReference type="GO" id="GO:0043564">
    <property type="term" value="C:Ku70:Ku80 complex"/>
    <property type="evidence" value="ECO:0007669"/>
    <property type="project" value="InterPro"/>
</dbReference>
<evidence type="ECO:0000256" key="16">
    <source>
        <dbReference type="ARBA" id="ARBA00023242"/>
    </source>
</evidence>
<dbReference type="SUPFAM" id="SSF100939">
    <property type="entry name" value="SPOC domain-like"/>
    <property type="match status" value="1"/>
</dbReference>
<dbReference type="GO" id="GO:0003690">
    <property type="term" value="F:double-stranded DNA binding"/>
    <property type="evidence" value="ECO:0007669"/>
    <property type="project" value="TreeGrafter"/>
</dbReference>
<dbReference type="SUPFAM" id="SSF53300">
    <property type="entry name" value="vWA-like"/>
    <property type="match status" value="1"/>
</dbReference>
<dbReference type="InterPro" id="IPR016194">
    <property type="entry name" value="SPOC-like_C_dom_sf"/>
</dbReference>
<evidence type="ECO:0000256" key="5">
    <source>
        <dbReference type="ARBA" id="ARBA00021796"/>
    </source>
</evidence>
<evidence type="ECO:0000256" key="4">
    <source>
        <dbReference type="ARBA" id="ARBA00012551"/>
    </source>
</evidence>
<protein>
    <recommendedName>
        <fullName evidence="5">ATP-dependent DNA helicase II subunit 1</fullName>
        <ecNumber evidence="4">3.6.4.12</ecNumber>
    </recommendedName>
    <alternativeName>
        <fullName evidence="17">ATP-dependent DNA helicase II subunit Ku70</fullName>
    </alternativeName>
</protein>
<evidence type="ECO:0000256" key="17">
    <source>
        <dbReference type="ARBA" id="ARBA00031811"/>
    </source>
</evidence>
<dbReference type="GO" id="GO:0000723">
    <property type="term" value="P:telomere maintenance"/>
    <property type="evidence" value="ECO:0007669"/>
    <property type="project" value="InterPro"/>
</dbReference>
<dbReference type="GO" id="GO:0000781">
    <property type="term" value="C:chromosome, telomeric region"/>
    <property type="evidence" value="ECO:0007669"/>
    <property type="project" value="UniProtKB-SubCell"/>
</dbReference>
<sequence>MEQTASNDQGADSLSKYKKYEIHEGIVFCIELSKAMFEKPADLDKIQLIEILETLLELMSQVIITLPGTGIGCFFYHCNHENARESIYEFLPLLDVNVRAMKKLNDLLEDVRAGNTTIEKKFPLDPDQGSSLETVFVLLQEQFLRQVPGQRAYNNRKIFLFTDNDKPEEASDPGAHQRLRKVIDDLDDSYINFTTFFIGSEQKPFDQTFYSDVLKFGSKEKVLDTGYTFDGPSTAPISANWIKARALRKKEIKRIRFQCPFILDEATDFVVSVKGYTVISHERAGTKYKQVYDNNGLRKEVRSRRKYLNANTGEDVTSQTAKVYKFAEVDIELSDEELSKISKDFSEHQSFLKLVGFRSSSKCLFFHNTISSSSFLVPDETKYEGSLRTLASLHRSLSKKFKCAIVWGKLKSNSHPSIYVLSPSTPRDQNEGFYLTRIPFADETRKFPSLPEYEGISSGKEYEQMCKISETLITYFSLRLPYKPSDFRNPTLNKHFQLLHDYLLQIEVEVNPDKKEQLLSEDDTLVKLHQVREKILESASSTEPAQARLSNYLKAWNSIYNKEYNKELEPIESSKKVKKN</sequence>
<dbReference type="Pfam" id="PF03730">
    <property type="entry name" value="Ku_C"/>
    <property type="match status" value="1"/>
</dbReference>
<dbReference type="PANTHER" id="PTHR12604:SF2">
    <property type="entry name" value="X-RAY REPAIR CROSS-COMPLEMENTING PROTEIN 6"/>
    <property type="match status" value="1"/>
</dbReference>
<comment type="similarity">
    <text evidence="3">Belongs to the ku70 family.</text>
</comment>
<dbReference type="InterPro" id="IPR036465">
    <property type="entry name" value="vWFA_dom_sf"/>
</dbReference>
<name>A0A1G4J8L5_9SACH</name>
<dbReference type="Gene3D" id="2.40.290.10">
    <property type="match status" value="1"/>
</dbReference>
<dbReference type="InterPro" id="IPR006165">
    <property type="entry name" value="Ku70"/>
</dbReference>
<evidence type="ECO:0000256" key="8">
    <source>
        <dbReference type="ARBA" id="ARBA00022763"/>
    </source>
</evidence>
<reference evidence="21" key="1">
    <citation type="submission" date="2016-03" db="EMBL/GenBank/DDBJ databases">
        <authorList>
            <person name="Devillers Hugo."/>
        </authorList>
    </citation>
    <scope>NUCLEOTIDE SEQUENCE [LARGE SCALE GENOMIC DNA]</scope>
</reference>
<evidence type="ECO:0000256" key="10">
    <source>
        <dbReference type="ARBA" id="ARBA00022806"/>
    </source>
</evidence>
<keyword evidence="6" id="KW-0158">Chromosome</keyword>
<dbReference type="InterPro" id="IPR005161">
    <property type="entry name" value="Ku_N"/>
</dbReference>
<feature type="domain" description="Ku" evidence="19">
    <location>
        <begin position="312"/>
        <end position="455"/>
    </location>
</feature>
<evidence type="ECO:0000256" key="13">
    <source>
        <dbReference type="ARBA" id="ARBA00023125"/>
    </source>
</evidence>
<keyword evidence="14" id="KW-0233">DNA recombination</keyword>
<evidence type="ECO:0000256" key="14">
    <source>
        <dbReference type="ARBA" id="ARBA00023172"/>
    </source>
</evidence>
<dbReference type="Gene3D" id="3.40.50.410">
    <property type="entry name" value="von Willebrand factor, type A domain"/>
    <property type="match status" value="1"/>
</dbReference>
<evidence type="ECO:0000256" key="3">
    <source>
        <dbReference type="ARBA" id="ARBA00005240"/>
    </source>
</evidence>
<gene>
    <name evidence="20" type="ORF">LAME_0D05270G</name>
</gene>
<evidence type="ECO:0000256" key="12">
    <source>
        <dbReference type="ARBA" id="ARBA00022895"/>
    </source>
</evidence>
<dbReference type="GO" id="GO:0006303">
    <property type="term" value="P:double-strand break repair via nonhomologous end joining"/>
    <property type="evidence" value="ECO:0007669"/>
    <property type="project" value="InterPro"/>
</dbReference>
<evidence type="ECO:0000259" key="19">
    <source>
        <dbReference type="SMART" id="SM00559"/>
    </source>
</evidence>
<evidence type="ECO:0000256" key="9">
    <source>
        <dbReference type="ARBA" id="ARBA00022801"/>
    </source>
</evidence>
<dbReference type="GO" id="GO:0003678">
    <property type="term" value="F:DNA helicase activity"/>
    <property type="evidence" value="ECO:0007669"/>
    <property type="project" value="UniProtKB-EC"/>
</dbReference>
<dbReference type="Gene3D" id="4.10.970.10">
    <property type="entry name" value="Ku70, bridge and pillars"/>
    <property type="match status" value="1"/>
</dbReference>
<evidence type="ECO:0000256" key="15">
    <source>
        <dbReference type="ARBA" id="ARBA00023204"/>
    </source>
</evidence>
<evidence type="ECO:0000256" key="6">
    <source>
        <dbReference type="ARBA" id="ARBA00022454"/>
    </source>
</evidence>
<evidence type="ECO:0000256" key="11">
    <source>
        <dbReference type="ARBA" id="ARBA00022840"/>
    </source>
</evidence>
<dbReference type="GO" id="GO:0003684">
    <property type="term" value="F:damaged DNA binding"/>
    <property type="evidence" value="ECO:0007669"/>
    <property type="project" value="InterPro"/>
</dbReference>
<dbReference type="InterPro" id="IPR047087">
    <property type="entry name" value="KU70_core_dom"/>
</dbReference>
<keyword evidence="10" id="KW-0347">Helicase</keyword>
<proteinExistence type="inferred from homology"/>
<dbReference type="GO" id="GO:0006310">
    <property type="term" value="P:DNA recombination"/>
    <property type="evidence" value="ECO:0007669"/>
    <property type="project" value="UniProtKB-KW"/>
</dbReference>
<evidence type="ECO:0000313" key="20">
    <source>
        <dbReference type="EMBL" id="SCU86272.1"/>
    </source>
</evidence>
<dbReference type="Pfam" id="PF03731">
    <property type="entry name" value="Ku_N"/>
    <property type="match status" value="1"/>
</dbReference>
<accession>A0A1G4J8L5</accession>
<dbReference type="GO" id="GO:0005524">
    <property type="term" value="F:ATP binding"/>
    <property type="evidence" value="ECO:0007669"/>
    <property type="project" value="UniProtKB-KW"/>
</dbReference>
<dbReference type="SMART" id="SM00559">
    <property type="entry name" value="Ku78"/>
    <property type="match status" value="1"/>
</dbReference>
<keyword evidence="7" id="KW-0547">Nucleotide-binding</keyword>
<feature type="active site" description="Schiff-base intermediate with DNA; for 5'-deoxyribose-5-phosphate lyase activity" evidence="18">
    <location>
        <position position="19"/>
    </location>
</feature>
<comment type="subcellular location">
    <subcellularLocation>
        <location evidence="2">Chromosome</location>
        <location evidence="2">Telomere</location>
    </subcellularLocation>
    <subcellularLocation>
        <location evidence="1">Nucleus</location>
    </subcellularLocation>
</comment>
<dbReference type="GO" id="GO:0016787">
    <property type="term" value="F:hydrolase activity"/>
    <property type="evidence" value="ECO:0007669"/>
    <property type="project" value="UniProtKB-KW"/>
</dbReference>
<organism evidence="20 21">
    <name type="scientific">Lachancea meyersii CBS 8951</name>
    <dbReference type="NCBI Taxonomy" id="1266667"/>
    <lineage>
        <taxon>Eukaryota</taxon>
        <taxon>Fungi</taxon>
        <taxon>Dikarya</taxon>
        <taxon>Ascomycota</taxon>
        <taxon>Saccharomycotina</taxon>
        <taxon>Saccharomycetes</taxon>
        <taxon>Saccharomycetales</taxon>
        <taxon>Saccharomycetaceae</taxon>
        <taxon>Lachancea</taxon>
    </lineage>
</organism>
<keyword evidence="15" id="KW-0234">DNA repair</keyword>